<dbReference type="Proteomes" id="UP001374535">
    <property type="component" value="Chromosome 3"/>
</dbReference>
<dbReference type="PANTHER" id="PTHR47481">
    <property type="match status" value="1"/>
</dbReference>
<protein>
    <recommendedName>
        <fullName evidence="2">Retrovirus-related Pol polyprotein from transposon TNT 1-94-like beta-barrel domain-containing protein</fullName>
    </recommendedName>
</protein>
<evidence type="ECO:0000313" key="4">
    <source>
        <dbReference type="Proteomes" id="UP001374535"/>
    </source>
</evidence>
<organism evidence="3 4">
    <name type="scientific">Vigna mungo</name>
    <name type="common">Black gram</name>
    <name type="synonym">Phaseolus mungo</name>
    <dbReference type="NCBI Taxonomy" id="3915"/>
    <lineage>
        <taxon>Eukaryota</taxon>
        <taxon>Viridiplantae</taxon>
        <taxon>Streptophyta</taxon>
        <taxon>Embryophyta</taxon>
        <taxon>Tracheophyta</taxon>
        <taxon>Spermatophyta</taxon>
        <taxon>Magnoliopsida</taxon>
        <taxon>eudicotyledons</taxon>
        <taxon>Gunneridae</taxon>
        <taxon>Pentapetalae</taxon>
        <taxon>rosids</taxon>
        <taxon>fabids</taxon>
        <taxon>Fabales</taxon>
        <taxon>Fabaceae</taxon>
        <taxon>Papilionoideae</taxon>
        <taxon>50 kb inversion clade</taxon>
        <taxon>NPAAA clade</taxon>
        <taxon>indigoferoid/millettioid clade</taxon>
        <taxon>Phaseoleae</taxon>
        <taxon>Vigna</taxon>
    </lineage>
</organism>
<evidence type="ECO:0000313" key="3">
    <source>
        <dbReference type="EMBL" id="WVZ17428.1"/>
    </source>
</evidence>
<feature type="compositionally biased region" description="Low complexity" evidence="1">
    <location>
        <begin position="229"/>
        <end position="239"/>
    </location>
</feature>
<evidence type="ECO:0000256" key="1">
    <source>
        <dbReference type="SAM" id="MobiDB-lite"/>
    </source>
</evidence>
<keyword evidence="4" id="KW-1185">Reference proteome</keyword>
<reference evidence="3 4" key="1">
    <citation type="journal article" date="2023" name="Life. Sci Alliance">
        <title>Evolutionary insights into 3D genome organization and epigenetic landscape of Vigna mungo.</title>
        <authorList>
            <person name="Junaid A."/>
            <person name="Singh B."/>
            <person name="Bhatia S."/>
        </authorList>
    </citation>
    <scope>NUCLEOTIDE SEQUENCE [LARGE SCALE GENOMIC DNA]</scope>
    <source>
        <strain evidence="3">Urdbean</strain>
    </source>
</reference>
<dbReference type="Pfam" id="PF14223">
    <property type="entry name" value="Retrotran_gag_2"/>
    <property type="match status" value="1"/>
</dbReference>
<dbReference type="EMBL" id="CP144698">
    <property type="protein sequence ID" value="WVZ17428.1"/>
    <property type="molecule type" value="Genomic_DNA"/>
</dbReference>
<gene>
    <name evidence="3" type="ORF">V8G54_010410</name>
</gene>
<name>A0AAQ3NXH3_VIGMU</name>
<accession>A0AAQ3NXH3</accession>
<dbReference type="InterPro" id="IPR054722">
    <property type="entry name" value="PolX-like_BBD"/>
</dbReference>
<feature type="region of interest" description="Disordered" evidence="1">
    <location>
        <begin position="219"/>
        <end position="243"/>
    </location>
</feature>
<proteinExistence type="predicted"/>
<sequence length="441" mass="48532">MANNNSSSICNPHEPSKPFTCITLSSVTKLLPSNYLTWKLQVEALLDGYDLLKYLDGSFLAPLMTISTTSDRLIYGALLTTLSPEVASLVSQTTTSHDLWTLLQRTYAKASRSHLKQLKERLHTASKGTQSITTYMHSLKQTTDLLASLGSPVSVEDMIDHVLRGLDDGYRVVIDGVNVRDTPILFYDLLEKLLIQELFLVAAQGQVLASMTALNAQTRPNHYDKTRSRQFSASSSSRPSNHKPFLGPCSVSVSHLQAATPWCLDASLQVQVHTATADTSQNNFLVDSGATHHVTNDLDNLALHHLYMGPDSLFMGNGSGLNITHSGTLLLNDLSLSHTLCVPSMQQKILSVSQLTKQSNSAVVFLPNYFYVKNLQTGQITHNGSCVHGLYLWPTNSLLVHSVPTDSSTSWHHRLGHPSSSIFTFIQQHFSLGSNKFQQSD</sequence>
<dbReference type="PANTHER" id="PTHR47481:SF34">
    <property type="entry name" value="CCHC-TYPE DOMAIN-CONTAINING PROTEIN"/>
    <property type="match status" value="1"/>
</dbReference>
<dbReference type="AlphaFoldDB" id="A0AAQ3NXH3"/>
<feature type="domain" description="Retrovirus-related Pol polyprotein from transposon TNT 1-94-like beta-barrel" evidence="2">
    <location>
        <begin position="284"/>
        <end position="358"/>
    </location>
</feature>
<evidence type="ECO:0000259" key="2">
    <source>
        <dbReference type="Pfam" id="PF22936"/>
    </source>
</evidence>
<dbReference type="Pfam" id="PF22936">
    <property type="entry name" value="Pol_BBD"/>
    <property type="match status" value="1"/>
</dbReference>